<dbReference type="OrthoDB" id="341421at2759"/>
<dbReference type="VEuPathDB" id="FungiDB:AMAG_02309"/>
<dbReference type="Proteomes" id="UP000054350">
    <property type="component" value="Unassembled WGS sequence"/>
</dbReference>
<dbReference type="AlphaFoldDB" id="A0A0L0S1R7"/>
<dbReference type="CDD" id="cd10527">
    <property type="entry name" value="SET_LSMT"/>
    <property type="match status" value="1"/>
</dbReference>
<sequence>MTTSNQVSPPAAINPKASAHTRAQELVAWFRSQPRARLHEAVNVTADDDQGIGLVAGRAIAANDIIVAVPSSVLMSTALPHGQLPAGLPEALAKYCPDYAANPSVILALVLLLAAFAVENRLELANAATWKAYLAALPQDLASSPVFYARDVLDRLRHLPAFQLALDVYDALETAFYGPNKGAGILAALQATLPTTFLNHDPLHLFRKFEWAYAIVESRAFKPFPSQPDTVAMVPVGDLLNHTSLDGGANVGYRWRAGVGRPGVLTGTLELYATRAIPQGAPLLMRYNALSCSDELVFYGFCEQENPHDVFPVSLASVPRGMSDTVFESRVRALLTTGPVENARLEHVLTPDAGNVGDLLVSFRVLQATDAELAAWSTPEGRPEAWDMSPLVQGFSAENNQRAMAAIQAWIRDDLLERVRRVPSDALPNDASRAYVAGLARIVAVYAEAFGVE</sequence>
<dbReference type="EMBL" id="GG745330">
    <property type="protein sequence ID" value="KNE56507.1"/>
    <property type="molecule type" value="Genomic_DNA"/>
</dbReference>
<proteinExistence type="predicted"/>
<dbReference type="eggNOG" id="KOG1337">
    <property type="taxonomic scope" value="Eukaryota"/>
</dbReference>
<dbReference type="InterPro" id="IPR046341">
    <property type="entry name" value="SET_dom_sf"/>
</dbReference>
<dbReference type="Gene3D" id="3.90.1410.10">
    <property type="entry name" value="set domain protein methyltransferase, domain 1"/>
    <property type="match status" value="1"/>
</dbReference>
<dbReference type="InterPro" id="IPR050600">
    <property type="entry name" value="SETD3_SETD6_MTase"/>
</dbReference>
<organism evidence="1 2">
    <name type="scientific">Allomyces macrogynus (strain ATCC 38327)</name>
    <name type="common">Allomyces javanicus var. macrogynus</name>
    <dbReference type="NCBI Taxonomy" id="578462"/>
    <lineage>
        <taxon>Eukaryota</taxon>
        <taxon>Fungi</taxon>
        <taxon>Fungi incertae sedis</taxon>
        <taxon>Blastocladiomycota</taxon>
        <taxon>Blastocladiomycetes</taxon>
        <taxon>Blastocladiales</taxon>
        <taxon>Blastocladiaceae</taxon>
        <taxon>Allomyces</taxon>
    </lineage>
</organism>
<protein>
    <submittedName>
        <fullName evidence="1">Uncharacterized protein</fullName>
    </submittedName>
</protein>
<dbReference type="PANTHER" id="PTHR13271">
    <property type="entry name" value="UNCHARACTERIZED PUTATIVE METHYLTRANSFERASE"/>
    <property type="match status" value="1"/>
</dbReference>
<gene>
    <name evidence="1" type="ORF">AMAG_02309</name>
</gene>
<name>A0A0L0S1R7_ALLM3</name>
<dbReference type="SUPFAM" id="SSF82199">
    <property type="entry name" value="SET domain"/>
    <property type="match status" value="1"/>
</dbReference>
<evidence type="ECO:0000313" key="2">
    <source>
        <dbReference type="Proteomes" id="UP000054350"/>
    </source>
</evidence>
<reference evidence="1 2" key="1">
    <citation type="submission" date="2009-11" db="EMBL/GenBank/DDBJ databases">
        <title>Annotation of Allomyces macrogynus ATCC 38327.</title>
        <authorList>
            <consortium name="The Broad Institute Genome Sequencing Platform"/>
            <person name="Russ C."/>
            <person name="Cuomo C."/>
            <person name="Burger G."/>
            <person name="Gray M.W."/>
            <person name="Holland P.W.H."/>
            <person name="King N."/>
            <person name="Lang F.B.F."/>
            <person name="Roger A.J."/>
            <person name="Ruiz-Trillo I."/>
            <person name="Young S.K."/>
            <person name="Zeng Q."/>
            <person name="Gargeya S."/>
            <person name="Fitzgerald M."/>
            <person name="Haas B."/>
            <person name="Abouelleil A."/>
            <person name="Alvarado L."/>
            <person name="Arachchi H.M."/>
            <person name="Berlin A."/>
            <person name="Chapman S.B."/>
            <person name="Gearin G."/>
            <person name="Goldberg J."/>
            <person name="Griggs A."/>
            <person name="Gujja S."/>
            <person name="Hansen M."/>
            <person name="Heiman D."/>
            <person name="Howarth C."/>
            <person name="Larimer J."/>
            <person name="Lui A."/>
            <person name="MacDonald P.J.P."/>
            <person name="McCowen C."/>
            <person name="Montmayeur A."/>
            <person name="Murphy C."/>
            <person name="Neiman D."/>
            <person name="Pearson M."/>
            <person name="Priest M."/>
            <person name="Roberts A."/>
            <person name="Saif S."/>
            <person name="Shea T."/>
            <person name="Sisk P."/>
            <person name="Stolte C."/>
            <person name="Sykes S."/>
            <person name="Wortman J."/>
            <person name="Nusbaum C."/>
            <person name="Birren B."/>
        </authorList>
    </citation>
    <scope>NUCLEOTIDE SEQUENCE [LARGE SCALE GENOMIC DNA]</scope>
    <source>
        <strain evidence="1 2">ATCC 38327</strain>
    </source>
</reference>
<evidence type="ECO:0000313" key="1">
    <source>
        <dbReference type="EMBL" id="KNE56507.1"/>
    </source>
</evidence>
<reference evidence="2" key="2">
    <citation type="submission" date="2009-11" db="EMBL/GenBank/DDBJ databases">
        <title>The Genome Sequence of Allomyces macrogynus strain ATCC 38327.</title>
        <authorList>
            <consortium name="The Broad Institute Genome Sequencing Platform"/>
            <person name="Russ C."/>
            <person name="Cuomo C."/>
            <person name="Shea T."/>
            <person name="Young S.K."/>
            <person name="Zeng Q."/>
            <person name="Koehrsen M."/>
            <person name="Haas B."/>
            <person name="Borodovsky M."/>
            <person name="Guigo R."/>
            <person name="Alvarado L."/>
            <person name="Berlin A."/>
            <person name="Borenstein D."/>
            <person name="Chen Z."/>
            <person name="Engels R."/>
            <person name="Freedman E."/>
            <person name="Gellesch M."/>
            <person name="Goldberg J."/>
            <person name="Griggs A."/>
            <person name="Gujja S."/>
            <person name="Heiman D."/>
            <person name="Hepburn T."/>
            <person name="Howarth C."/>
            <person name="Jen D."/>
            <person name="Larson L."/>
            <person name="Lewis B."/>
            <person name="Mehta T."/>
            <person name="Park D."/>
            <person name="Pearson M."/>
            <person name="Roberts A."/>
            <person name="Saif S."/>
            <person name="Shenoy N."/>
            <person name="Sisk P."/>
            <person name="Stolte C."/>
            <person name="Sykes S."/>
            <person name="Walk T."/>
            <person name="White J."/>
            <person name="Yandava C."/>
            <person name="Burger G."/>
            <person name="Gray M.W."/>
            <person name="Holland P.W.H."/>
            <person name="King N."/>
            <person name="Lang F.B.F."/>
            <person name="Roger A.J."/>
            <person name="Ruiz-Trillo I."/>
            <person name="Lander E."/>
            <person name="Nusbaum C."/>
        </authorList>
    </citation>
    <scope>NUCLEOTIDE SEQUENCE [LARGE SCALE GENOMIC DNA]</scope>
    <source>
        <strain evidence="2">ATCC 38327</strain>
    </source>
</reference>
<dbReference type="STRING" id="578462.A0A0L0S1R7"/>
<dbReference type="GO" id="GO:0016279">
    <property type="term" value="F:protein-lysine N-methyltransferase activity"/>
    <property type="evidence" value="ECO:0007669"/>
    <property type="project" value="TreeGrafter"/>
</dbReference>
<keyword evidence="2" id="KW-1185">Reference proteome</keyword>
<accession>A0A0L0S1R7</accession>